<reference evidence="1 2" key="1">
    <citation type="journal article" date="2016" name="BMC Genomics">
        <title>Comparative genomics reveals Cyclospora cayetanensis possesses coccidia-like metabolism and invasion components but unique surface antigens.</title>
        <authorList>
            <person name="Liu S."/>
            <person name="Wang L."/>
            <person name="Zheng H."/>
            <person name="Xu Z."/>
            <person name="Roellig D.M."/>
            <person name="Li N."/>
            <person name="Frace M.A."/>
            <person name="Tang K."/>
            <person name="Arrowood M.J."/>
            <person name="Moss D.M."/>
            <person name="Zhang L."/>
            <person name="Feng Y."/>
            <person name="Xiao L."/>
        </authorList>
    </citation>
    <scope>NUCLEOTIDE SEQUENCE [LARGE SCALE GENOMIC DNA]</scope>
    <source>
        <strain evidence="1 2">CHN_HEN01</strain>
    </source>
</reference>
<keyword evidence="2" id="KW-1185">Reference proteome</keyword>
<comment type="caution">
    <text evidence="1">The sequence shown here is derived from an EMBL/GenBank/DDBJ whole genome shotgun (WGS) entry which is preliminary data.</text>
</comment>
<dbReference type="InParanoid" id="A0A1D3D5K0"/>
<gene>
    <name evidence="1" type="ORF">cyc_03107</name>
</gene>
<sequence>MQQQEEAAGNAPWGSLGGLAMRLTIGGPRQLRRSGAVYLCSPGRVYVQWLERWLLLDGFMLKCFSSCNSLKPKTTIPLESAVVEGEARVHLQQPPSAQCSKKRMEAQTCYPLLLPRWWVASLRRLFLSSLLRHSPYLHCAAPTLTAVAAPAPAVSQQASSRRLII</sequence>
<dbReference type="VEuPathDB" id="ToxoDB:cyc_03107"/>
<dbReference type="SUPFAM" id="SSF50729">
    <property type="entry name" value="PH domain-like"/>
    <property type="match status" value="1"/>
</dbReference>
<dbReference type="EMBL" id="JROU02000647">
    <property type="protein sequence ID" value="OEH78714.1"/>
    <property type="molecule type" value="Genomic_DNA"/>
</dbReference>
<protein>
    <submittedName>
        <fullName evidence="1">Uncharacterized protein</fullName>
    </submittedName>
</protein>
<dbReference type="AlphaFoldDB" id="A0A1D3D5K0"/>
<name>A0A1D3D5K0_9EIME</name>
<accession>A0A1D3D5K0</accession>
<organism evidence="1 2">
    <name type="scientific">Cyclospora cayetanensis</name>
    <dbReference type="NCBI Taxonomy" id="88456"/>
    <lineage>
        <taxon>Eukaryota</taxon>
        <taxon>Sar</taxon>
        <taxon>Alveolata</taxon>
        <taxon>Apicomplexa</taxon>
        <taxon>Conoidasida</taxon>
        <taxon>Coccidia</taxon>
        <taxon>Eucoccidiorida</taxon>
        <taxon>Eimeriorina</taxon>
        <taxon>Eimeriidae</taxon>
        <taxon>Cyclospora</taxon>
    </lineage>
</organism>
<dbReference type="Proteomes" id="UP000095192">
    <property type="component" value="Unassembled WGS sequence"/>
</dbReference>
<evidence type="ECO:0000313" key="2">
    <source>
        <dbReference type="Proteomes" id="UP000095192"/>
    </source>
</evidence>
<proteinExistence type="predicted"/>
<evidence type="ECO:0000313" key="1">
    <source>
        <dbReference type="EMBL" id="OEH78714.1"/>
    </source>
</evidence>